<keyword evidence="3" id="KW-1185">Reference proteome</keyword>
<dbReference type="KEGG" id="ero:EROM_020130"/>
<feature type="transmembrane region" description="Helical" evidence="1">
    <location>
        <begin position="95"/>
        <end position="118"/>
    </location>
</feature>
<feature type="transmembrane region" description="Helical" evidence="1">
    <location>
        <begin position="12"/>
        <end position="28"/>
    </location>
</feature>
<dbReference type="GeneID" id="20520771"/>
<sequence length="135" mass="15438">MGNKPGLLPKWLFIYTIIKTIYILVVHKDHLNVASSWDSGSVYAYLALLLGIARLLASRKATRVGFYSSIAGSFLAEGVFFIYSGLRGLYSVQRVIVETFLVLFTVGWMIFLYPYYLLEDNDSQEKLKVKYVKHQ</sequence>
<dbReference type="Proteomes" id="UP000010094">
    <property type="component" value="Chromosome II"/>
</dbReference>
<dbReference type="VEuPathDB" id="MicrosporidiaDB:EROM_020130"/>
<proteinExistence type="predicted"/>
<dbReference type="RefSeq" id="XP_009263985.1">
    <property type="nucleotide sequence ID" value="XM_009265710.1"/>
</dbReference>
<keyword evidence="1" id="KW-0812">Transmembrane</keyword>
<keyword evidence="1" id="KW-1133">Transmembrane helix</keyword>
<evidence type="ECO:0000313" key="2">
    <source>
        <dbReference type="EMBL" id="AFN82488.1"/>
    </source>
</evidence>
<dbReference type="HOGENOM" id="CLU_1885743_0_0_1"/>
<organism evidence="2 3">
    <name type="scientific">Encephalitozoon romaleae (strain SJ-2008)</name>
    <name type="common">Microsporidian parasite</name>
    <dbReference type="NCBI Taxonomy" id="1178016"/>
    <lineage>
        <taxon>Eukaryota</taxon>
        <taxon>Fungi</taxon>
        <taxon>Fungi incertae sedis</taxon>
        <taxon>Microsporidia</taxon>
        <taxon>Unikaryonidae</taxon>
        <taxon>Encephalitozoon</taxon>
    </lineage>
</organism>
<dbReference type="EMBL" id="CP003519">
    <property type="protein sequence ID" value="AFN82488.1"/>
    <property type="molecule type" value="Genomic_DNA"/>
</dbReference>
<name>I6ZH20_ENCRO</name>
<reference evidence="2 3" key="1">
    <citation type="journal article" date="2012" name="Proc. Natl. Acad. Sci. U.S.A.">
        <title>Gain and loss of multiple functionally related, horizontally transferred genes in the reduced genomes of two microsporidian parasites.</title>
        <authorList>
            <person name="Pombert J.-F."/>
            <person name="Selman M."/>
            <person name="Burki F."/>
            <person name="Bardell F.T."/>
            <person name="Farinelli L."/>
            <person name="Solter L.F."/>
            <person name="Whitman D.W."/>
            <person name="Weiss L.M."/>
            <person name="Corradi N."/>
            <person name="Keeling P.J."/>
        </authorList>
    </citation>
    <scope>NUCLEOTIDE SEQUENCE [LARGE SCALE GENOMIC DNA]</scope>
    <source>
        <strain evidence="2 3">SJ-2008</strain>
    </source>
</reference>
<feature type="transmembrane region" description="Helical" evidence="1">
    <location>
        <begin position="64"/>
        <end position="83"/>
    </location>
</feature>
<keyword evidence="1" id="KW-0472">Membrane</keyword>
<gene>
    <name evidence="2" type="ordered locus">EROM_020130</name>
</gene>
<evidence type="ECO:0000256" key="1">
    <source>
        <dbReference type="SAM" id="Phobius"/>
    </source>
</evidence>
<dbReference type="AlphaFoldDB" id="I6ZH20"/>
<protein>
    <recommendedName>
        <fullName evidence="4">Transmembrane protein</fullName>
    </recommendedName>
</protein>
<evidence type="ECO:0000313" key="3">
    <source>
        <dbReference type="Proteomes" id="UP000010094"/>
    </source>
</evidence>
<feature type="transmembrane region" description="Helical" evidence="1">
    <location>
        <begin position="40"/>
        <end position="57"/>
    </location>
</feature>
<accession>I6ZH20</accession>
<dbReference type="OrthoDB" id="2191630at2759"/>
<evidence type="ECO:0008006" key="4">
    <source>
        <dbReference type="Google" id="ProtNLM"/>
    </source>
</evidence>